<dbReference type="EMBL" id="MN740069">
    <property type="protein sequence ID" value="QHT86459.1"/>
    <property type="molecule type" value="Genomic_DNA"/>
</dbReference>
<proteinExistence type="predicted"/>
<evidence type="ECO:0000313" key="2">
    <source>
        <dbReference type="EMBL" id="QHT86459.1"/>
    </source>
</evidence>
<feature type="coiled-coil region" evidence="1">
    <location>
        <begin position="25"/>
        <end position="70"/>
    </location>
</feature>
<name>A0A6C0I0Z6_9ZZZZ</name>
<evidence type="ECO:0000256" key="1">
    <source>
        <dbReference type="SAM" id="Coils"/>
    </source>
</evidence>
<organism evidence="2">
    <name type="scientific">viral metagenome</name>
    <dbReference type="NCBI Taxonomy" id="1070528"/>
    <lineage>
        <taxon>unclassified sequences</taxon>
        <taxon>metagenomes</taxon>
        <taxon>organismal metagenomes</taxon>
    </lineage>
</organism>
<accession>A0A6C0I0Z6</accession>
<keyword evidence="1" id="KW-0175">Coiled coil</keyword>
<dbReference type="AlphaFoldDB" id="A0A6C0I0Z6"/>
<sequence>MGNLLNNCVEMYDEHALRIVEANQLKAEQLRVARLEAEKLRVERLRVERLKAEQLRVREEQLKAESLRKEKLKLCLSKIDLHIRSNKKFDGKYSLPYIFRKYSTESKLNKLIKKVCNLYAMSYI</sequence>
<reference evidence="2" key="1">
    <citation type="journal article" date="2020" name="Nature">
        <title>Giant virus diversity and host interactions through global metagenomics.</title>
        <authorList>
            <person name="Schulz F."/>
            <person name="Roux S."/>
            <person name="Paez-Espino D."/>
            <person name="Jungbluth S."/>
            <person name="Walsh D.A."/>
            <person name="Denef V.J."/>
            <person name="McMahon K.D."/>
            <person name="Konstantinidis K.T."/>
            <person name="Eloe-Fadrosh E.A."/>
            <person name="Kyrpides N.C."/>
            <person name="Woyke T."/>
        </authorList>
    </citation>
    <scope>NUCLEOTIDE SEQUENCE</scope>
    <source>
        <strain evidence="2">GVMAG-M-3300023184-186</strain>
    </source>
</reference>
<protein>
    <submittedName>
        <fullName evidence="2">Uncharacterized protein</fullName>
    </submittedName>
</protein>